<dbReference type="AlphaFoldDB" id="A0A915ENW3"/>
<keyword evidence="2" id="KW-1185">Reference proteome</keyword>
<dbReference type="PANTHER" id="PTHR47163">
    <property type="entry name" value="DDE_TNP_IS1595 DOMAIN-CONTAINING PROTEIN"/>
    <property type="match status" value="1"/>
</dbReference>
<dbReference type="InterPro" id="IPR053164">
    <property type="entry name" value="IS1016-like_transposase"/>
</dbReference>
<evidence type="ECO:0000313" key="2">
    <source>
        <dbReference type="Proteomes" id="UP000887574"/>
    </source>
</evidence>
<organism evidence="2 3">
    <name type="scientific">Ditylenchus dipsaci</name>
    <dbReference type="NCBI Taxonomy" id="166011"/>
    <lineage>
        <taxon>Eukaryota</taxon>
        <taxon>Metazoa</taxon>
        <taxon>Ecdysozoa</taxon>
        <taxon>Nematoda</taxon>
        <taxon>Chromadorea</taxon>
        <taxon>Rhabditida</taxon>
        <taxon>Tylenchina</taxon>
        <taxon>Tylenchomorpha</taxon>
        <taxon>Sphaerularioidea</taxon>
        <taxon>Anguinidae</taxon>
        <taxon>Anguininae</taxon>
        <taxon>Ditylenchus</taxon>
    </lineage>
</organism>
<evidence type="ECO:0000313" key="3">
    <source>
        <dbReference type="WBParaSite" id="jg7345"/>
    </source>
</evidence>
<dbReference type="Proteomes" id="UP000887574">
    <property type="component" value="Unplaced"/>
</dbReference>
<sequence>MDESAFSRPKHHRGAPKGGHSRWMFGGVERERRRRGFAIRVDRRRREDLYPQIRARIHPGTMLLSDEYPTYICLRSHMPEYQHLMIRHKKKLAVSVFLGKIIEMDESAFSRPKHHRGAPKGGHSRWMFGGVERGEGGRGFAIRVDRRRREDLYPQIRARIHPGTMLLSDEYPTYICLRSHMPEYQHLMIRHKKKLAVVLLNG</sequence>
<proteinExistence type="predicted"/>
<dbReference type="PANTHER" id="PTHR47163:SF2">
    <property type="entry name" value="SI:DKEY-17M8.2"/>
    <property type="match status" value="1"/>
</dbReference>
<reference evidence="3" key="1">
    <citation type="submission" date="2022-11" db="UniProtKB">
        <authorList>
            <consortium name="WormBaseParasite"/>
        </authorList>
    </citation>
    <scope>IDENTIFICATION</scope>
</reference>
<accession>A0A915ENW3</accession>
<feature type="region of interest" description="Disordered" evidence="1">
    <location>
        <begin position="1"/>
        <end position="23"/>
    </location>
</feature>
<name>A0A915ENW3_9BILA</name>
<evidence type="ECO:0000256" key="1">
    <source>
        <dbReference type="SAM" id="MobiDB-lite"/>
    </source>
</evidence>
<dbReference type="WBParaSite" id="jg7345">
    <property type="protein sequence ID" value="jg7345"/>
    <property type="gene ID" value="jg7345"/>
</dbReference>
<protein>
    <submittedName>
        <fullName evidence="3">ISXO2-like transposase domain-containing protein</fullName>
    </submittedName>
</protein>